<accession>A0A158ITT0</accession>
<dbReference type="CDD" id="cd07377">
    <property type="entry name" value="WHTH_GntR"/>
    <property type="match status" value="1"/>
</dbReference>
<dbReference type="Proteomes" id="UP000054770">
    <property type="component" value="Unassembled WGS sequence"/>
</dbReference>
<dbReference type="SMART" id="SM00895">
    <property type="entry name" value="FCD"/>
    <property type="match status" value="1"/>
</dbReference>
<dbReference type="SUPFAM" id="SSF46785">
    <property type="entry name" value="Winged helix' DNA-binding domain"/>
    <property type="match status" value="1"/>
</dbReference>
<dbReference type="AlphaFoldDB" id="A0A158ITT0"/>
<sequence length="252" mass="28119">MALTRAAALKTDMKREIKSEITGAIDGKVNARAPEVIASKLDDIRDQVRAMIQRGELRPGERVNEQALAHQIGVGRNSAREALRALEQAGLVRIVPNRGAEVRRLSLEEAMDLYEIRAGLARTAGRLAALRLTGDEEQLLGILLEQMDAAVAARDGREYQALNTEFHRQLMDATKNPRLIKINQAVEEELTLYLHKGVYSFSQMLRSAKEHRELFEALRTGQADLAAQAFEMHVQTGKKRMLDTVSTNPADR</sequence>
<dbReference type="PANTHER" id="PTHR43537:SF5">
    <property type="entry name" value="UXU OPERON TRANSCRIPTIONAL REGULATOR"/>
    <property type="match status" value="1"/>
</dbReference>
<dbReference type="GO" id="GO:0003700">
    <property type="term" value="F:DNA-binding transcription factor activity"/>
    <property type="evidence" value="ECO:0007669"/>
    <property type="project" value="InterPro"/>
</dbReference>
<comment type="caution">
    <text evidence="5">The sequence shown here is derived from an EMBL/GenBank/DDBJ whole genome shotgun (WGS) entry which is preliminary data.</text>
</comment>
<keyword evidence="1" id="KW-0805">Transcription regulation</keyword>
<evidence type="ECO:0000256" key="1">
    <source>
        <dbReference type="ARBA" id="ARBA00023015"/>
    </source>
</evidence>
<feature type="domain" description="HTH gntR-type" evidence="4">
    <location>
        <begin position="38"/>
        <end position="105"/>
    </location>
</feature>
<protein>
    <submittedName>
        <fullName evidence="5">GntR family transcriptional regulator</fullName>
    </submittedName>
</protein>
<dbReference type="PRINTS" id="PR00035">
    <property type="entry name" value="HTHGNTR"/>
</dbReference>
<evidence type="ECO:0000256" key="2">
    <source>
        <dbReference type="ARBA" id="ARBA00023125"/>
    </source>
</evidence>
<evidence type="ECO:0000313" key="5">
    <source>
        <dbReference type="EMBL" id="SAL59895.1"/>
    </source>
</evidence>
<dbReference type="InterPro" id="IPR000524">
    <property type="entry name" value="Tscrpt_reg_HTH_GntR"/>
</dbReference>
<keyword evidence="2" id="KW-0238">DNA-binding</keyword>
<name>A0A158ITT0_9BURK</name>
<dbReference type="PANTHER" id="PTHR43537">
    <property type="entry name" value="TRANSCRIPTIONAL REGULATOR, GNTR FAMILY"/>
    <property type="match status" value="1"/>
</dbReference>
<evidence type="ECO:0000256" key="3">
    <source>
        <dbReference type="ARBA" id="ARBA00023163"/>
    </source>
</evidence>
<dbReference type="GO" id="GO:0003677">
    <property type="term" value="F:DNA binding"/>
    <property type="evidence" value="ECO:0007669"/>
    <property type="project" value="UniProtKB-KW"/>
</dbReference>
<evidence type="ECO:0000313" key="6">
    <source>
        <dbReference type="Proteomes" id="UP000054770"/>
    </source>
</evidence>
<dbReference type="InterPro" id="IPR008920">
    <property type="entry name" value="TF_FadR/GntR_C"/>
</dbReference>
<dbReference type="SMART" id="SM00345">
    <property type="entry name" value="HTH_GNTR"/>
    <property type="match status" value="1"/>
</dbReference>
<dbReference type="InterPro" id="IPR036390">
    <property type="entry name" value="WH_DNA-bd_sf"/>
</dbReference>
<gene>
    <name evidence="5" type="ORF">AWB68_03028</name>
</gene>
<dbReference type="RefSeq" id="WP_235028343.1">
    <property type="nucleotide sequence ID" value="NZ_FCON02000028.1"/>
</dbReference>
<organism evidence="5 6">
    <name type="scientific">Caballeronia choica</name>
    <dbReference type="NCBI Taxonomy" id="326476"/>
    <lineage>
        <taxon>Bacteria</taxon>
        <taxon>Pseudomonadati</taxon>
        <taxon>Pseudomonadota</taxon>
        <taxon>Betaproteobacteria</taxon>
        <taxon>Burkholderiales</taxon>
        <taxon>Burkholderiaceae</taxon>
        <taxon>Caballeronia</taxon>
    </lineage>
</organism>
<dbReference type="Gene3D" id="1.20.120.530">
    <property type="entry name" value="GntR ligand-binding domain-like"/>
    <property type="match status" value="1"/>
</dbReference>
<dbReference type="SUPFAM" id="SSF48008">
    <property type="entry name" value="GntR ligand-binding domain-like"/>
    <property type="match status" value="1"/>
</dbReference>
<dbReference type="Gene3D" id="1.10.10.10">
    <property type="entry name" value="Winged helix-like DNA-binding domain superfamily/Winged helix DNA-binding domain"/>
    <property type="match status" value="1"/>
</dbReference>
<dbReference type="PROSITE" id="PS50949">
    <property type="entry name" value="HTH_GNTR"/>
    <property type="match status" value="1"/>
</dbReference>
<dbReference type="Pfam" id="PF07729">
    <property type="entry name" value="FCD"/>
    <property type="match status" value="1"/>
</dbReference>
<proteinExistence type="predicted"/>
<keyword evidence="6" id="KW-1185">Reference proteome</keyword>
<dbReference type="EMBL" id="FCON02000028">
    <property type="protein sequence ID" value="SAL59895.1"/>
    <property type="molecule type" value="Genomic_DNA"/>
</dbReference>
<dbReference type="InterPro" id="IPR011711">
    <property type="entry name" value="GntR_C"/>
</dbReference>
<evidence type="ECO:0000259" key="4">
    <source>
        <dbReference type="PROSITE" id="PS50949"/>
    </source>
</evidence>
<keyword evidence="3" id="KW-0804">Transcription</keyword>
<dbReference type="InterPro" id="IPR036388">
    <property type="entry name" value="WH-like_DNA-bd_sf"/>
</dbReference>
<dbReference type="Pfam" id="PF00392">
    <property type="entry name" value="GntR"/>
    <property type="match status" value="1"/>
</dbReference>
<reference evidence="5" key="1">
    <citation type="submission" date="2016-01" db="EMBL/GenBank/DDBJ databases">
        <authorList>
            <person name="Peeters C."/>
        </authorList>
    </citation>
    <scope>NUCLEOTIDE SEQUENCE [LARGE SCALE GENOMIC DNA]</scope>
    <source>
        <strain evidence="5">LMG 22940</strain>
    </source>
</reference>